<dbReference type="RefSeq" id="WP_181612286.1">
    <property type="nucleotide sequence ID" value="NZ_BAABAM010000017.1"/>
</dbReference>
<organism evidence="2 3">
    <name type="scientific">Nonomuraea soli</name>
    <dbReference type="NCBI Taxonomy" id="1032476"/>
    <lineage>
        <taxon>Bacteria</taxon>
        <taxon>Bacillati</taxon>
        <taxon>Actinomycetota</taxon>
        <taxon>Actinomycetes</taxon>
        <taxon>Streptosporangiales</taxon>
        <taxon>Streptosporangiaceae</taxon>
        <taxon>Nonomuraea</taxon>
    </lineage>
</organism>
<dbReference type="Proteomes" id="UP000530928">
    <property type="component" value="Unassembled WGS sequence"/>
</dbReference>
<dbReference type="EMBL" id="JACDUR010000005">
    <property type="protein sequence ID" value="MBA2893474.1"/>
    <property type="molecule type" value="Genomic_DNA"/>
</dbReference>
<evidence type="ECO:0000259" key="1">
    <source>
        <dbReference type="Pfam" id="PF01658"/>
    </source>
</evidence>
<feature type="domain" description="Myo-inositol-1-phosphate synthase GAPDH-like" evidence="1">
    <location>
        <begin position="170"/>
        <end position="268"/>
    </location>
</feature>
<comment type="caution">
    <text evidence="2">The sequence shown here is derived from an EMBL/GenBank/DDBJ whole genome shotgun (WGS) entry which is preliminary data.</text>
</comment>
<accession>A0A7W0CLZ8</accession>
<name>A0A7W0CLZ8_9ACTN</name>
<dbReference type="GO" id="GO:0006021">
    <property type="term" value="P:inositol biosynthetic process"/>
    <property type="evidence" value="ECO:0007669"/>
    <property type="project" value="TreeGrafter"/>
</dbReference>
<dbReference type="SUPFAM" id="SSF55347">
    <property type="entry name" value="Glyceraldehyde-3-phosphate dehydrogenase-like, C-terminal domain"/>
    <property type="match status" value="1"/>
</dbReference>
<dbReference type="EC" id="5.5.1.4" evidence="2"/>
<dbReference type="InterPro" id="IPR013021">
    <property type="entry name" value="Myo-inos-1-P_Synthase_GAPDH"/>
</dbReference>
<protein>
    <submittedName>
        <fullName evidence="2">Myo-inositol-1-phosphate synthase</fullName>
        <ecNumber evidence="2">5.5.1.4</ecNumber>
    </submittedName>
</protein>
<keyword evidence="2" id="KW-0413">Isomerase</keyword>
<sequence length="304" mass="31335">MVTNVGIAGIGNCASSLVQGVFHHEVGDVRFTSAFDVHAGKVGRDLAEAIWVPPNNARRFREVPALGVEVSAGPLADGLGAGSAAHVPVREDTLEAVVERLRGTGTGVLVNFLPSGSQHGAELYAQAALRAGCAYVNCMPAVIARSPSWARRFSDAGLPLIGDDLKSSFGATLVQRALVDALSANGVRLGDSYQLLAGGNMDFLNLEDPARMAGKKDSKAAGAGAKTHVGASYVPFLEDRKVAFIRLEGEAFGGSPVEIELKMVVEDSPSAAGNVLEAVRLAGAAMAEGRGGPMGAHLMKAPAP</sequence>
<reference evidence="2 3" key="1">
    <citation type="submission" date="2020-07" db="EMBL/GenBank/DDBJ databases">
        <title>Genomic Encyclopedia of Type Strains, Phase IV (KMG-IV): sequencing the most valuable type-strain genomes for metagenomic binning, comparative biology and taxonomic classification.</title>
        <authorList>
            <person name="Goeker M."/>
        </authorList>
    </citation>
    <scope>NUCLEOTIDE SEQUENCE [LARGE SCALE GENOMIC DNA]</scope>
    <source>
        <strain evidence="2 3">DSM 45533</strain>
    </source>
</reference>
<evidence type="ECO:0000313" key="2">
    <source>
        <dbReference type="EMBL" id="MBA2893474.1"/>
    </source>
</evidence>
<dbReference type="Gene3D" id="3.30.360.10">
    <property type="entry name" value="Dihydrodipicolinate Reductase, domain 2"/>
    <property type="match status" value="1"/>
</dbReference>
<gene>
    <name evidence="2" type="ORF">HNR30_004835</name>
</gene>
<dbReference type="Gene3D" id="3.40.50.720">
    <property type="entry name" value="NAD(P)-binding Rossmann-like Domain"/>
    <property type="match status" value="1"/>
</dbReference>
<dbReference type="SUPFAM" id="SSF51735">
    <property type="entry name" value="NAD(P)-binding Rossmann-fold domains"/>
    <property type="match status" value="1"/>
</dbReference>
<proteinExistence type="predicted"/>
<dbReference type="InterPro" id="IPR036291">
    <property type="entry name" value="NAD(P)-bd_dom_sf"/>
</dbReference>
<dbReference type="GO" id="GO:0004512">
    <property type="term" value="F:inositol-3-phosphate synthase activity"/>
    <property type="evidence" value="ECO:0007669"/>
    <property type="project" value="UniProtKB-EC"/>
</dbReference>
<dbReference type="InterPro" id="IPR052199">
    <property type="entry name" value="MIPS"/>
</dbReference>
<dbReference type="Pfam" id="PF01658">
    <property type="entry name" value="Inos-1-P_synth"/>
    <property type="match status" value="1"/>
</dbReference>
<dbReference type="AlphaFoldDB" id="A0A7W0CLZ8"/>
<keyword evidence="3" id="KW-1185">Reference proteome</keyword>
<dbReference type="PANTHER" id="PTHR43125">
    <property type="entry name" value="INOSITOL-3-PHOSPHATE SYNTHASE"/>
    <property type="match status" value="1"/>
</dbReference>
<evidence type="ECO:0000313" key="3">
    <source>
        <dbReference type="Proteomes" id="UP000530928"/>
    </source>
</evidence>
<dbReference type="PANTHER" id="PTHR43125:SF1">
    <property type="entry name" value="INOSITOL-3-PHOSPHATE SYNTHASE"/>
    <property type="match status" value="1"/>
</dbReference>